<evidence type="ECO:0000313" key="5">
    <source>
        <dbReference type="EMBL" id="VDC42909.1"/>
    </source>
</evidence>
<dbReference type="Pfam" id="PF01841">
    <property type="entry name" value="Transglut_core"/>
    <property type="match status" value="1"/>
</dbReference>
<proteinExistence type="predicted"/>
<feature type="chain" id="PRO_5018207300" description="Transglutaminase-like domain-containing protein" evidence="3">
    <location>
        <begin position="27"/>
        <end position="549"/>
    </location>
</feature>
<dbReference type="Gene3D" id="2.10.270.10">
    <property type="entry name" value="Cholin Binding"/>
    <property type="match status" value="1"/>
</dbReference>
<feature type="repeat" description="Cell wall-binding" evidence="2">
    <location>
        <begin position="529"/>
        <end position="548"/>
    </location>
</feature>
<dbReference type="Proteomes" id="UP000280759">
    <property type="component" value="Unassembled WGS sequence"/>
</dbReference>
<keyword evidence="1" id="KW-0677">Repeat</keyword>
<organism evidence="5 6">
    <name type="scientific">Streptococcus canis</name>
    <dbReference type="NCBI Taxonomy" id="1329"/>
    <lineage>
        <taxon>Bacteria</taxon>
        <taxon>Bacillati</taxon>
        <taxon>Bacillota</taxon>
        <taxon>Bacilli</taxon>
        <taxon>Lactobacillales</taxon>
        <taxon>Streptococcaceae</taxon>
        <taxon>Streptococcus</taxon>
    </lineage>
</organism>
<name>A0A3P5Y6S3_STRCB</name>
<dbReference type="InterPro" id="IPR018337">
    <property type="entry name" value="Cell_wall/Cho-bd_repeat"/>
</dbReference>
<evidence type="ECO:0000256" key="1">
    <source>
        <dbReference type="ARBA" id="ARBA00022737"/>
    </source>
</evidence>
<keyword evidence="6" id="KW-1185">Reference proteome</keyword>
<sequence precursor="true">MKKMLCQLGIVALSTCFLVTPLNVKADTKPLSAVSSELDRKDQLSQIDRLEKVSVSTAQVAKELVQERDGDQLTDLNAYVLGTGDSFRVWPFEMERNLTDYLGPDYSSQYDFVKINHKWVSGGDTLLLIKKTGYVLNNLEEYNALIRKTIQDFDLTEKLVVASFALNESIPLKLLLANAGLAIGQRSQPVTIGSQTLYSRDIRMMNYVEGVGSGVIGGYENANAGLDRYLANDEKIKALIEKSGAMRETTEKERLRKWCLYVTNAFDYDLEGSSLDNKQAYYRASDIFSVTERQKAVCVGYSAVTARALNLMGIKAYVVGGVNDRGIPHQVTRVYYDGAWHYLDTTSGNHSGKKVNITHFGRNYRPVDMAVREANGLREMEYSKAFEDWMMRSNPSEWLVYGRNLQGEKASATTYLDNQAFAELFKNQLAKTIHTPKVSNGYDQPVGAEYDEEVSVTNQGTAFSSPATFTSDVPDDNRYNNSKNVVRQGTWYHNDQGHYRYAVNGYFVQNQWVKDNGNYFYCGSDCNVVTGWHYIDEKWYFFDQFGRLT</sequence>
<dbReference type="PROSITE" id="PS51170">
    <property type="entry name" value="CW"/>
    <property type="match status" value="1"/>
</dbReference>
<dbReference type="RefSeq" id="WP_125074447.1">
    <property type="nucleotide sequence ID" value="NZ_JAGQEU010000020.1"/>
</dbReference>
<dbReference type="SUPFAM" id="SSF54001">
    <property type="entry name" value="Cysteine proteinases"/>
    <property type="match status" value="1"/>
</dbReference>
<dbReference type="EMBL" id="UXEP01000018">
    <property type="protein sequence ID" value="VDC42909.1"/>
    <property type="molecule type" value="Genomic_DNA"/>
</dbReference>
<dbReference type="AlphaFoldDB" id="A0A3P5Y6S3"/>
<feature type="signal peptide" evidence="3">
    <location>
        <begin position="1"/>
        <end position="26"/>
    </location>
</feature>
<reference evidence="5 6" key="1">
    <citation type="submission" date="2018-10" db="EMBL/GenBank/DDBJ databases">
        <authorList>
            <consortium name="Molecular Microbiology and Infection Unit (UMMI)"/>
            <person name="Machado M."/>
        </authorList>
    </citation>
    <scope>NUCLEOTIDE SEQUENCE [LARGE SCALE GENOMIC DNA]</scope>
    <source>
        <strain evidence="5">FMV2238.02</strain>
    </source>
</reference>
<keyword evidence="3" id="KW-0732">Signal</keyword>
<feature type="domain" description="Transglutaminase-like" evidence="4">
    <location>
        <begin position="247"/>
        <end position="344"/>
    </location>
</feature>
<gene>
    <name evidence="5" type="ORF">FMV2238Y02_13830</name>
</gene>
<evidence type="ECO:0000256" key="2">
    <source>
        <dbReference type="PROSITE-ProRule" id="PRU00591"/>
    </source>
</evidence>
<dbReference type="Gene3D" id="3.10.620.30">
    <property type="match status" value="1"/>
</dbReference>
<evidence type="ECO:0000256" key="3">
    <source>
        <dbReference type="SAM" id="SignalP"/>
    </source>
</evidence>
<dbReference type="SUPFAM" id="SSF69360">
    <property type="entry name" value="Cell wall binding repeat"/>
    <property type="match status" value="1"/>
</dbReference>
<protein>
    <recommendedName>
        <fullName evidence="4">Transglutaminase-like domain-containing protein</fullName>
    </recommendedName>
</protein>
<evidence type="ECO:0000259" key="4">
    <source>
        <dbReference type="Pfam" id="PF01841"/>
    </source>
</evidence>
<dbReference type="InterPro" id="IPR038765">
    <property type="entry name" value="Papain-like_cys_pep_sf"/>
</dbReference>
<evidence type="ECO:0000313" key="6">
    <source>
        <dbReference type="Proteomes" id="UP000280759"/>
    </source>
</evidence>
<accession>A0A3P5Y6S3</accession>
<dbReference type="InterPro" id="IPR002931">
    <property type="entry name" value="Transglutaminase-like"/>
</dbReference>